<keyword evidence="3" id="KW-1185">Reference proteome</keyword>
<name>A0ABP1RSP4_9HEXA</name>
<proteinExistence type="predicted"/>
<feature type="region of interest" description="Disordered" evidence="1">
    <location>
        <begin position="81"/>
        <end position="112"/>
    </location>
</feature>
<sequence length="267" mass="30894">MSSAKRPSKECIEVRSASKRVVAQVKLDKAERMEPVVGNPEKKLKRLQPKRETRILKKGTYDEKDQPEGAGRVNKLVRRCKTGVQPRKETRDARNGTEQSGSNVSLTEKRKKALSSNADPLFHLKQKFVDKHYAKTRTMSNLELREQLNIIVPVLKQIKRNQRPCRRYDIFVNRGRTLELMGMRFVEDAFTLDQSDAVFALIDAKVYKKHDISALFENFGFRFYVLQPEALIRIYARVNSITFQTAYKELRFGAKYEGPIPDDLLET</sequence>
<accession>A0ABP1RSP4</accession>
<dbReference type="Proteomes" id="UP001642540">
    <property type="component" value="Unassembled WGS sequence"/>
</dbReference>
<feature type="region of interest" description="Disordered" evidence="1">
    <location>
        <begin position="33"/>
        <end position="53"/>
    </location>
</feature>
<evidence type="ECO:0000313" key="2">
    <source>
        <dbReference type="EMBL" id="CAL8134546.1"/>
    </source>
</evidence>
<evidence type="ECO:0000256" key="1">
    <source>
        <dbReference type="SAM" id="MobiDB-lite"/>
    </source>
</evidence>
<feature type="compositionally biased region" description="Polar residues" evidence="1">
    <location>
        <begin position="96"/>
        <end position="106"/>
    </location>
</feature>
<protein>
    <submittedName>
        <fullName evidence="2">Uncharacterized protein</fullName>
    </submittedName>
</protein>
<gene>
    <name evidence="2" type="ORF">ODALV1_LOCUS25574</name>
</gene>
<evidence type="ECO:0000313" key="3">
    <source>
        <dbReference type="Proteomes" id="UP001642540"/>
    </source>
</evidence>
<reference evidence="2 3" key="1">
    <citation type="submission" date="2024-08" db="EMBL/GenBank/DDBJ databases">
        <authorList>
            <person name="Cucini C."/>
            <person name="Frati F."/>
        </authorList>
    </citation>
    <scope>NUCLEOTIDE SEQUENCE [LARGE SCALE GENOMIC DNA]</scope>
</reference>
<feature type="compositionally biased region" description="Basic and acidic residues" evidence="1">
    <location>
        <begin position="86"/>
        <end position="95"/>
    </location>
</feature>
<dbReference type="EMBL" id="CAXLJM020000105">
    <property type="protein sequence ID" value="CAL8134546.1"/>
    <property type="molecule type" value="Genomic_DNA"/>
</dbReference>
<comment type="caution">
    <text evidence="2">The sequence shown here is derived from an EMBL/GenBank/DDBJ whole genome shotgun (WGS) entry which is preliminary data.</text>
</comment>
<organism evidence="2 3">
    <name type="scientific">Orchesella dallaii</name>
    <dbReference type="NCBI Taxonomy" id="48710"/>
    <lineage>
        <taxon>Eukaryota</taxon>
        <taxon>Metazoa</taxon>
        <taxon>Ecdysozoa</taxon>
        <taxon>Arthropoda</taxon>
        <taxon>Hexapoda</taxon>
        <taxon>Collembola</taxon>
        <taxon>Entomobryomorpha</taxon>
        <taxon>Entomobryoidea</taxon>
        <taxon>Orchesellidae</taxon>
        <taxon>Orchesellinae</taxon>
        <taxon>Orchesella</taxon>
    </lineage>
</organism>